<evidence type="ECO:0000313" key="1">
    <source>
        <dbReference type="EMBL" id="DAE92182.1"/>
    </source>
</evidence>
<proteinExistence type="predicted"/>
<name>A0A8S5RRU3_9CAUD</name>
<dbReference type="EMBL" id="BK057795">
    <property type="protein sequence ID" value="DAE92182.1"/>
    <property type="molecule type" value="Genomic_DNA"/>
</dbReference>
<reference evidence="1" key="1">
    <citation type="journal article" date="2021" name="Proc. Natl. Acad. Sci. U.S.A.">
        <title>A Catalog of Tens of Thousands of Viruses from Human Metagenomes Reveals Hidden Associations with Chronic Diseases.</title>
        <authorList>
            <person name="Tisza M.J."/>
            <person name="Buck C.B."/>
        </authorList>
    </citation>
    <scope>NUCLEOTIDE SEQUENCE</scope>
    <source>
        <strain evidence="1">CtES717</strain>
    </source>
</reference>
<dbReference type="Pfam" id="PF05119">
    <property type="entry name" value="Terminase_4"/>
    <property type="match status" value="1"/>
</dbReference>
<protein>
    <submittedName>
        <fullName evidence="1">Terminase small subunit</fullName>
    </submittedName>
</protein>
<dbReference type="InterPro" id="IPR006448">
    <property type="entry name" value="Phage_term_ssu_P27"/>
</dbReference>
<accession>A0A8S5RRU3</accession>
<sequence length="111" mass="12728">MANTKENDEIKQIREDLLNQLIEQNKFGKHFESLVEDYINFEKLKRKMQADINKNGLRIEVMTGNGFLTEKKNDNVLDILKVNGQQLKILQDLDLKAPSQTPKEGGGDDLL</sequence>
<organism evidence="1">
    <name type="scientific">Siphoviridae sp. ctES717</name>
    <dbReference type="NCBI Taxonomy" id="2827564"/>
    <lineage>
        <taxon>Viruses</taxon>
        <taxon>Duplodnaviria</taxon>
        <taxon>Heunggongvirae</taxon>
        <taxon>Uroviricota</taxon>
        <taxon>Caudoviricetes</taxon>
    </lineage>
</organism>